<reference evidence="2" key="1">
    <citation type="submission" date="2023-04" db="EMBL/GenBank/DDBJ databases">
        <authorList>
            <person name="Vijverberg K."/>
            <person name="Xiong W."/>
            <person name="Schranz E."/>
        </authorList>
    </citation>
    <scope>NUCLEOTIDE SEQUENCE</scope>
</reference>
<dbReference type="PANTHER" id="PTHR31170:SF25">
    <property type="entry name" value="BNAA09G04570D PROTEIN"/>
    <property type="match status" value="1"/>
</dbReference>
<dbReference type="Pfam" id="PF03140">
    <property type="entry name" value="DUF247"/>
    <property type="match status" value="1"/>
</dbReference>
<evidence type="ECO:0000313" key="3">
    <source>
        <dbReference type="Proteomes" id="UP001177003"/>
    </source>
</evidence>
<accession>A0AA35VFY0</accession>
<sequence length="436" mass="50709">MATSDVEVGGGDSILRSVKFLLDCKEKGRNHGNRRPPSIFIVPRVYRDLSPTCFNPRLVSIGPLHRKDKDLQKFEVQKMTYLHHLLDHSGSNPEQTLQECVQKVILKIEQIKSCYEETTYNDEELATMMVIDACFILYFIHLISVEAGGFQGNWSIIPLIVHDMVLIENQIPFFVLKDIIESTFPHFKPNTSLTHHLKILLERYSFFMEYEVTNNINLDKTPDHILGILHYCLQPVHHPLPYSEVPMEQKRHSAMELDRAGVNFMPNEDANWAMAMKLELPRFSCFPWFWCKPTLRMPKLYVDDYTELLLRNLILYEQCTLVPEYVTSYCWAIDMLVDTPEDVAKLIKSGVLVNDCGSNESAVYILNNICNDITSDVFYYYQEWERLDTYYKSYWPNAAAGLKRTYFSSPWNIISVFAAIILFVLTLIQTIFTFKC</sequence>
<gene>
    <name evidence="2" type="ORF">LSALG_LOCUS11265</name>
</gene>
<dbReference type="Proteomes" id="UP001177003">
    <property type="component" value="Chromosome 2"/>
</dbReference>
<dbReference type="AlphaFoldDB" id="A0AA35VFY0"/>
<name>A0AA35VFY0_LACSI</name>
<keyword evidence="1" id="KW-0812">Transmembrane</keyword>
<keyword evidence="1" id="KW-1133">Transmembrane helix</keyword>
<evidence type="ECO:0000313" key="2">
    <source>
        <dbReference type="EMBL" id="CAI9270980.1"/>
    </source>
</evidence>
<keyword evidence="3" id="KW-1185">Reference proteome</keyword>
<organism evidence="2 3">
    <name type="scientific">Lactuca saligna</name>
    <name type="common">Willowleaf lettuce</name>
    <dbReference type="NCBI Taxonomy" id="75948"/>
    <lineage>
        <taxon>Eukaryota</taxon>
        <taxon>Viridiplantae</taxon>
        <taxon>Streptophyta</taxon>
        <taxon>Embryophyta</taxon>
        <taxon>Tracheophyta</taxon>
        <taxon>Spermatophyta</taxon>
        <taxon>Magnoliopsida</taxon>
        <taxon>eudicotyledons</taxon>
        <taxon>Gunneridae</taxon>
        <taxon>Pentapetalae</taxon>
        <taxon>asterids</taxon>
        <taxon>campanulids</taxon>
        <taxon>Asterales</taxon>
        <taxon>Asteraceae</taxon>
        <taxon>Cichorioideae</taxon>
        <taxon>Cichorieae</taxon>
        <taxon>Lactucinae</taxon>
        <taxon>Lactuca</taxon>
    </lineage>
</organism>
<protein>
    <submittedName>
        <fullName evidence="2">Uncharacterized protein</fullName>
    </submittedName>
</protein>
<dbReference type="PANTHER" id="PTHR31170">
    <property type="entry name" value="BNAC04G53230D PROTEIN"/>
    <property type="match status" value="1"/>
</dbReference>
<evidence type="ECO:0000256" key="1">
    <source>
        <dbReference type="SAM" id="Phobius"/>
    </source>
</evidence>
<proteinExistence type="predicted"/>
<dbReference type="InterPro" id="IPR004158">
    <property type="entry name" value="DUF247_pln"/>
</dbReference>
<feature type="transmembrane region" description="Helical" evidence="1">
    <location>
        <begin position="411"/>
        <end position="434"/>
    </location>
</feature>
<dbReference type="EMBL" id="OX465078">
    <property type="protein sequence ID" value="CAI9270980.1"/>
    <property type="molecule type" value="Genomic_DNA"/>
</dbReference>
<keyword evidence="1" id="KW-0472">Membrane</keyword>